<name>A0A6N2TES6_9ACTO</name>
<proteinExistence type="predicted"/>
<gene>
    <name evidence="2" type="ORF">AOLFYP35_01322</name>
</gene>
<feature type="compositionally biased region" description="Basic and acidic residues" evidence="1">
    <location>
        <begin position="1"/>
        <end position="10"/>
    </location>
</feature>
<dbReference type="EMBL" id="CACRSM010000002">
    <property type="protein sequence ID" value="VYT04108.1"/>
    <property type="molecule type" value="Genomic_DNA"/>
</dbReference>
<accession>A0A6N2TES6</accession>
<evidence type="ECO:0000256" key="1">
    <source>
        <dbReference type="SAM" id="MobiDB-lite"/>
    </source>
</evidence>
<organism evidence="2">
    <name type="scientific">Schaalia odontolytica</name>
    <dbReference type="NCBI Taxonomy" id="1660"/>
    <lineage>
        <taxon>Bacteria</taxon>
        <taxon>Bacillati</taxon>
        <taxon>Actinomycetota</taxon>
        <taxon>Actinomycetes</taxon>
        <taxon>Actinomycetales</taxon>
        <taxon>Actinomycetaceae</taxon>
        <taxon>Schaalia</taxon>
    </lineage>
</organism>
<sequence>MFGRSRKEDTVQEEVEEEVRPQLYDESELWQIPGPREEYEVDTSVDYVDLGSLRIPAVPGMQIRAQAGEDGQSIIRIMLVLASSGLQFSIAAAPRSGGTWDELRPQIRAAYEEGGSTVREKHTRYGDELEVDEAVTLPDGKKGTTRTRIIGREGDRWFARIDMVGPAALGGQEADNFEELIDRVVVVRGDEPRPRLDLLPLHLPDQSATRVPNV</sequence>
<evidence type="ECO:0000313" key="2">
    <source>
        <dbReference type="EMBL" id="VYT04108.1"/>
    </source>
</evidence>
<dbReference type="AlphaFoldDB" id="A0A6N2TES6"/>
<evidence type="ECO:0008006" key="3">
    <source>
        <dbReference type="Google" id="ProtNLM"/>
    </source>
</evidence>
<dbReference type="Pfam" id="PF12502">
    <property type="entry name" value="DUF3710"/>
    <property type="match status" value="1"/>
</dbReference>
<dbReference type="InterPro" id="IPR022183">
    <property type="entry name" value="DUF3710"/>
</dbReference>
<reference evidence="2" key="1">
    <citation type="submission" date="2019-11" db="EMBL/GenBank/DDBJ databases">
        <authorList>
            <person name="Feng L."/>
        </authorList>
    </citation>
    <scope>NUCLEOTIDE SEQUENCE</scope>
    <source>
        <strain evidence="2">AodontolyticusLFYP35</strain>
    </source>
</reference>
<feature type="region of interest" description="Disordered" evidence="1">
    <location>
        <begin position="1"/>
        <end position="20"/>
    </location>
</feature>
<protein>
    <recommendedName>
        <fullName evidence="3">DUF3710 domain-containing protein</fullName>
    </recommendedName>
</protein>